<feature type="transmembrane region" description="Helical" evidence="5">
    <location>
        <begin position="173"/>
        <end position="193"/>
    </location>
</feature>
<dbReference type="InterPro" id="IPR051784">
    <property type="entry name" value="Nod_factor_ABC_transporter"/>
</dbReference>
<comment type="caution">
    <text evidence="7">The sequence shown here is derived from an EMBL/GenBank/DDBJ whole genome shotgun (WGS) entry which is preliminary data.</text>
</comment>
<evidence type="ECO:0000256" key="1">
    <source>
        <dbReference type="ARBA" id="ARBA00004141"/>
    </source>
</evidence>
<feature type="transmembrane region" description="Helical" evidence="5">
    <location>
        <begin position="6"/>
        <end position="28"/>
    </location>
</feature>
<comment type="subcellular location">
    <subcellularLocation>
        <location evidence="1">Membrane</location>
        <topology evidence="1">Multi-pass membrane protein</topology>
    </subcellularLocation>
</comment>
<accession>A0A8J3ZIL6</accession>
<feature type="transmembrane region" description="Helical" evidence="5">
    <location>
        <begin position="141"/>
        <end position="166"/>
    </location>
</feature>
<organism evidence="7 8">
    <name type="scientific">Virgisporangium aurantiacum</name>
    <dbReference type="NCBI Taxonomy" id="175570"/>
    <lineage>
        <taxon>Bacteria</taxon>
        <taxon>Bacillati</taxon>
        <taxon>Actinomycetota</taxon>
        <taxon>Actinomycetes</taxon>
        <taxon>Micromonosporales</taxon>
        <taxon>Micromonosporaceae</taxon>
        <taxon>Virgisporangium</taxon>
    </lineage>
</organism>
<dbReference type="Pfam" id="PF01061">
    <property type="entry name" value="ABC2_membrane"/>
    <property type="match status" value="1"/>
</dbReference>
<dbReference type="InterPro" id="IPR013525">
    <property type="entry name" value="ABC2_TM"/>
</dbReference>
<name>A0A8J3ZIL6_9ACTN</name>
<dbReference type="AlphaFoldDB" id="A0A8J3ZIL6"/>
<sequence>MTAWGHTWTAFAAATRIGFAELAAIYTWRTWLLGWFVRLVTQAVFFALFGLLLGGAALVHYRAVGNTVVLVCVETSVVVLGTVRERNAGTLALQLVAPTPYVLTFLARGVYTLLVGVASSTAAFAIVLACFRVPVAMPAALLAPLFIAVVGLSGYCFALFVGVVVMHSPAVQWLALNLTYLTVMTVCGVNVPVDYWPDALRAVAQVLPLTHGLAAVRGLLGGGPLAGALPGLCLELLVGVLWLTAAVLLLRVAVHRGRHTGSVELSG</sequence>
<dbReference type="RefSeq" id="WP_204007723.1">
    <property type="nucleotide sequence ID" value="NZ_BOPG01000076.1"/>
</dbReference>
<evidence type="ECO:0000256" key="2">
    <source>
        <dbReference type="ARBA" id="ARBA00022692"/>
    </source>
</evidence>
<evidence type="ECO:0000313" key="8">
    <source>
        <dbReference type="Proteomes" id="UP000612585"/>
    </source>
</evidence>
<dbReference type="GO" id="GO:0140359">
    <property type="term" value="F:ABC-type transporter activity"/>
    <property type="evidence" value="ECO:0007669"/>
    <property type="project" value="InterPro"/>
</dbReference>
<evidence type="ECO:0000259" key="6">
    <source>
        <dbReference type="Pfam" id="PF01061"/>
    </source>
</evidence>
<protein>
    <recommendedName>
        <fullName evidence="6">ABC-2 type transporter transmembrane domain-containing protein</fullName>
    </recommendedName>
</protein>
<keyword evidence="3 5" id="KW-1133">Transmembrane helix</keyword>
<proteinExistence type="predicted"/>
<keyword evidence="2 5" id="KW-0812">Transmembrane</keyword>
<evidence type="ECO:0000256" key="5">
    <source>
        <dbReference type="SAM" id="Phobius"/>
    </source>
</evidence>
<evidence type="ECO:0000313" key="7">
    <source>
        <dbReference type="EMBL" id="GIJ62210.1"/>
    </source>
</evidence>
<evidence type="ECO:0000256" key="4">
    <source>
        <dbReference type="ARBA" id="ARBA00023136"/>
    </source>
</evidence>
<dbReference type="EMBL" id="BOPG01000076">
    <property type="protein sequence ID" value="GIJ62210.1"/>
    <property type="molecule type" value="Genomic_DNA"/>
</dbReference>
<feature type="domain" description="ABC-2 type transporter transmembrane" evidence="6">
    <location>
        <begin position="27"/>
        <end position="219"/>
    </location>
</feature>
<feature type="transmembrane region" description="Helical" evidence="5">
    <location>
        <begin position="110"/>
        <end position="135"/>
    </location>
</feature>
<dbReference type="GO" id="GO:0016020">
    <property type="term" value="C:membrane"/>
    <property type="evidence" value="ECO:0007669"/>
    <property type="project" value="UniProtKB-SubCell"/>
</dbReference>
<reference evidence="7" key="1">
    <citation type="submission" date="2021-01" db="EMBL/GenBank/DDBJ databases">
        <title>Whole genome shotgun sequence of Virgisporangium aurantiacum NBRC 16421.</title>
        <authorList>
            <person name="Komaki H."/>
            <person name="Tamura T."/>
        </authorList>
    </citation>
    <scope>NUCLEOTIDE SEQUENCE</scope>
    <source>
        <strain evidence="7">NBRC 16421</strain>
    </source>
</reference>
<feature type="transmembrane region" description="Helical" evidence="5">
    <location>
        <begin position="228"/>
        <end position="250"/>
    </location>
</feature>
<gene>
    <name evidence="7" type="ORF">Vau01_097260</name>
</gene>
<feature type="transmembrane region" description="Helical" evidence="5">
    <location>
        <begin position="35"/>
        <end position="57"/>
    </location>
</feature>
<keyword evidence="8" id="KW-1185">Reference proteome</keyword>
<evidence type="ECO:0000256" key="3">
    <source>
        <dbReference type="ARBA" id="ARBA00022989"/>
    </source>
</evidence>
<dbReference type="PANTHER" id="PTHR43229:SF2">
    <property type="entry name" value="NODULATION PROTEIN J"/>
    <property type="match status" value="1"/>
</dbReference>
<keyword evidence="4 5" id="KW-0472">Membrane</keyword>
<dbReference type="Proteomes" id="UP000612585">
    <property type="component" value="Unassembled WGS sequence"/>
</dbReference>
<dbReference type="PANTHER" id="PTHR43229">
    <property type="entry name" value="NODULATION PROTEIN J"/>
    <property type="match status" value="1"/>
</dbReference>